<evidence type="ECO:0000313" key="2">
    <source>
        <dbReference type="Proteomes" id="UP001221142"/>
    </source>
</evidence>
<dbReference type="EMBL" id="JARKIF010000001">
    <property type="protein sequence ID" value="KAJ7650526.1"/>
    <property type="molecule type" value="Genomic_DNA"/>
</dbReference>
<dbReference type="Proteomes" id="UP001221142">
    <property type="component" value="Unassembled WGS sequence"/>
</dbReference>
<sequence>MPEKQARRHAVERGELFAAKSKMTCWLAWKPSSKSMQNNPRIVWQSRLHDIQRQMASLRTEAEQLEQAMPVGPVPPMELRVWFGRTGTCLLNADVTLRSSGDLATLEDYLFDHPSSNYLSREDRLLRLICLSDLRLGPSLLAARAPSLVDLKIGYIDQLQGVQMDVFTRLTSLSIESACRQFLEFTPNLQSLAVGCVSLDPAPIAPIITCAPSSRSCGGRQVAHFTIRLLRTPPQACIHAGDNAQSVTGFFDFMGPDLGNLENLTLRAVMRESLHQLFARMIPASPGVTQLPPILQALKSLTLVDCGYITNYDIFSLVSPLKSRTSGMTGVVTLESLRFTLDTDATDGDPDIDAVLSTLQRLRYGRILNMEYNVAGVNQFASIWELPHHLNARAQEN</sequence>
<name>A0AAD7CJZ6_9AGAR</name>
<dbReference type="Gene3D" id="3.80.10.10">
    <property type="entry name" value="Ribonuclease Inhibitor"/>
    <property type="match status" value="1"/>
</dbReference>
<protein>
    <submittedName>
        <fullName evidence="1">Uncharacterized protein</fullName>
    </submittedName>
</protein>
<accession>A0AAD7CJZ6</accession>
<gene>
    <name evidence="1" type="ORF">FB45DRAFT_859291</name>
</gene>
<comment type="caution">
    <text evidence="1">The sequence shown here is derived from an EMBL/GenBank/DDBJ whole genome shotgun (WGS) entry which is preliminary data.</text>
</comment>
<reference evidence="1" key="1">
    <citation type="submission" date="2023-03" db="EMBL/GenBank/DDBJ databases">
        <title>Massive genome expansion in bonnet fungi (Mycena s.s.) driven by repeated elements and novel gene families across ecological guilds.</title>
        <authorList>
            <consortium name="Lawrence Berkeley National Laboratory"/>
            <person name="Harder C.B."/>
            <person name="Miyauchi S."/>
            <person name="Viragh M."/>
            <person name="Kuo A."/>
            <person name="Thoen E."/>
            <person name="Andreopoulos B."/>
            <person name="Lu D."/>
            <person name="Skrede I."/>
            <person name="Drula E."/>
            <person name="Henrissat B."/>
            <person name="Morin E."/>
            <person name="Kohler A."/>
            <person name="Barry K."/>
            <person name="LaButti K."/>
            <person name="Morin E."/>
            <person name="Salamov A."/>
            <person name="Lipzen A."/>
            <person name="Mereny Z."/>
            <person name="Hegedus B."/>
            <person name="Baldrian P."/>
            <person name="Stursova M."/>
            <person name="Weitz H."/>
            <person name="Taylor A."/>
            <person name="Grigoriev I.V."/>
            <person name="Nagy L.G."/>
            <person name="Martin F."/>
            <person name="Kauserud H."/>
        </authorList>
    </citation>
    <scope>NUCLEOTIDE SEQUENCE</scope>
    <source>
        <strain evidence="1">9284</strain>
    </source>
</reference>
<proteinExistence type="predicted"/>
<evidence type="ECO:0000313" key="1">
    <source>
        <dbReference type="EMBL" id="KAJ7650526.1"/>
    </source>
</evidence>
<dbReference type="InterPro" id="IPR032675">
    <property type="entry name" value="LRR_dom_sf"/>
</dbReference>
<dbReference type="AlphaFoldDB" id="A0AAD7CJZ6"/>
<keyword evidence="2" id="KW-1185">Reference proteome</keyword>
<organism evidence="1 2">
    <name type="scientific">Roridomyces roridus</name>
    <dbReference type="NCBI Taxonomy" id="1738132"/>
    <lineage>
        <taxon>Eukaryota</taxon>
        <taxon>Fungi</taxon>
        <taxon>Dikarya</taxon>
        <taxon>Basidiomycota</taxon>
        <taxon>Agaricomycotina</taxon>
        <taxon>Agaricomycetes</taxon>
        <taxon>Agaricomycetidae</taxon>
        <taxon>Agaricales</taxon>
        <taxon>Marasmiineae</taxon>
        <taxon>Mycenaceae</taxon>
        <taxon>Roridomyces</taxon>
    </lineage>
</organism>